<comment type="subcellular location">
    <subcellularLocation>
        <location evidence="1">Nucleus</location>
    </subcellularLocation>
</comment>
<accession>A0A8H7BGV0</accession>
<dbReference type="GO" id="GO:0006351">
    <property type="term" value="P:DNA-templated transcription"/>
    <property type="evidence" value="ECO:0007669"/>
    <property type="project" value="InterPro"/>
</dbReference>
<dbReference type="EMBL" id="JABAYA010000161">
    <property type="protein sequence ID" value="KAF7723159.1"/>
    <property type="molecule type" value="Genomic_DNA"/>
</dbReference>
<dbReference type="CDD" id="cd00067">
    <property type="entry name" value="GAL4"/>
    <property type="match status" value="1"/>
</dbReference>
<dbReference type="PANTHER" id="PTHR47338:SF5">
    <property type="entry name" value="ZN(II)2CYS6 TRANSCRIPTION FACTOR (EUROFUNG)"/>
    <property type="match status" value="1"/>
</dbReference>
<evidence type="ECO:0000259" key="7">
    <source>
        <dbReference type="PROSITE" id="PS50048"/>
    </source>
</evidence>
<dbReference type="GO" id="GO:0000981">
    <property type="term" value="F:DNA-binding transcription factor activity, RNA polymerase II-specific"/>
    <property type="evidence" value="ECO:0007669"/>
    <property type="project" value="InterPro"/>
</dbReference>
<evidence type="ECO:0000256" key="4">
    <source>
        <dbReference type="ARBA" id="ARBA00023163"/>
    </source>
</evidence>
<comment type="caution">
    <text evidence="8">The sequence shown here is derived from an EMBL/GenBank/DDBJ whole genome shotgun (WGS) entry which is preliminary data.</text>
</comment>
<dbReference type="PROSITE" id="PS50048">
    <property type="entry name" value="ZN2_CY6_FUNGAL_2"/>
    <property type="match status" value="1"/>
</dbReference>
<dbReference type="InterPro" id="IPR036864">
    <property type="entry name" value="Zn2-C6_fun-type_DNA-bd_sf"/>
</dbReference>
<keyword evidence="2" id="KW-0479">Metal-binding</keyword>
<dbReference type="Gene3D" id="4.10.240.10">
    <property type="entry name" value="Zn(2)-C6 fungal-type DNA-binding domain"/>
    <property type="match status" value="1"/>
</dbReference>
<proteinExistence type="predicted"/>
<keyword evidence="3" id="KW-0805">Transcription regulation</keyword>
<dbReference type="PANTHER" id="PTHR47338">
    <property type="entry name" value="ZN(II)2CYS6 TRANSCRIPTION FACTOR (EUROFUNG)-RELATED"/>
    <property type="match status" value="1"/>
</dbReference>
<dbReference type="CDD" id="cd12148">
    <property type="entry name" value="fungal_TF_MHR"/>
    <property type="match status" value="1"/>
</dbReference>
<evidence type="ECO:0000256" key="6">
    <source>
        <dbReference type="SAM" id="Coils"/>
    </source>
</evidence>
<dbReference type="Proteomes" id="UP000605846">
    <property type="component" value="Unassembled WGS sequence"/>
</dbReference>
<dbReference type="SUPFAM" id="SSF57701">
    <property type="entry name" value="Zn2/Cys6 DNA-binding domain"/>
    <property type="match status" value="1"/>
</dbReference>
<sequence>MAKKAKTIPCEGCRERKKKCSSGLPCERCQRLGIECYYAKPTTPPELDYVDIVSSTELQAEVDELEQSLILMEKQIQSIQSLQPTGSREPKRITFGNNARTESMVGWQLTVMANGMRIETNILSYVDLLNHIQKLSPTLVKQPSSPTLPTVLERRFPWSAMRKGIFQATLRCIGQIAHQEFPTLHGPPKTTTTLALLDTYFSCQFYQQLIFHQPTFYKSFVSRADPESSAAVCALCAALLAMRCRHVLSIIPYDQQVRTGEYYFNRARMLVSLAFDEPTLETLCAYLLMAQYKVKLLRTDEAKLYLDIAVRMKHLLTNEYMAPDHDAGEREMFKRIHWGLWDVSTFIDYTNNRRGVPVKSMKHERDKAPLIDLNKNIVIQDYLPIPLPDESEDVARALLREKYSKQLVICMRPYLCKVRFGEEKFLPLSMLTSTEEALNRNYHSILPASFRLPSDVLEDGLTDEEFQRRLRNYKYCDTSSVILGIKYHQALLSLHEPFLPAMPERQGARKAGLSILEIDENEDPVLSTPEEAVSAYALRAQEICYRCAVIIIRLMEYQVSNLHMCQIILPCLMSACDIHMRNACLGLSDPEEMNAFLTAKIVRSSRNYLIRAFNILRKGYLYNVAERGLWEHYQGVETQLLNAVTKVQPATVHYWEPMKPETW</sequence>
<dbReference type="SMART" id="SM00066">
    <property type="entry name" value="GAL4"/>
    <property type="match status" value="1"/>
</dbReference>
<keyword evidence="9" id="KW-1185">Reference proteome</keyword>
<protein>
    <recommendedName>
        <fullName evidence="7">Zn(2)-C6 fungal-type domain-containing protein</fullName>
    </recommendedName>
</protein>
<dbReference type="GO" id="GO:0003677">
    <property type="term" value="F:DNA binding"/>
    <property type="evidence" value="ECO:0007669"/>
    <property type="project" value="InterPro"/>
</dbReference>
<dbReference type="AlphaFoldDB" id="A0A8H7BGV0"/>
<dbReference type="PROSITE" id="PS00463">
    <property type="entry name" value="ZN2_CY6_FUNGAL_1"/>
    <property type="match status" value="1"/>
</dbReference>
<dbReference type="OrthoDB" id="2328572at2759"/>
<keyword evidence="4" id="KW-0804">Transcription</keyword>
<evidence type="ECO:0000256" key="1">
    <source>
        <dbReference type="ARBA" id="ARBA00004123"/>
    </source>
</evidence>
<dbReference type="Pfam" id="PF00172">
    <property type="entry name" value="Zn_clus"/>
    <property type="match status" value="1"/>
</dbReference>
<evidence type="ECO:0000256" key="3">
    <source>
        <dbReference type="ARBA" id="ARBA00023015"/>
    </source>
</evidence>
<evidence type="ECO:0000313" key="8">
    <source>
        <dbReference type="EMBL" id="KAF7723159.1"/>
    </source>
</evidence>
<dbReference type="InterPro" id="IPR050815">
    <property type="entry name" value="TF_fung"/>
</dbReference>
<dbReference type="InterPro" id="IPR007219">
    <property type="entry name" value="XnlR_reg_dom"/>
</dbReference>
<organism evidence="8 9">
    <name type="scientific">Apophysomyces ossiformis</name>
    <dbReference type="NCBI Taxonomy" id="679940"/>
    <lineage>
        <taxon>Eukaryota</taxon>
        <taxon>Fungi</taxon>
        <taxon>Fungi incertae sedis</taxon>
        <taxon>Mucoromycota</taxon>
        <taxon>Mucoromycotina</taxon>
        <taxon>Mucoromycetes</taxon>
        <taxon>Mucorales</taxon>
        <taxon>Mucorineae</taxon>
        <taxon>Mucoraceae</taxon>
        <taxon>Apophysomyces</taxon>
    </lineage>
</organism>
<evidence type="ECO:0000256" key="5">
    <source>
        <dbReference type="ARBA" id="ARBA00023242"/>
    </source>
</evidence>
<feature type="coiled-coil region" evidence="6">
    <location>
        <begin position="55"/>
        <end position="82"/>
    </location>
</feature>
<feature type="domain" description="Zn(2)-C6 fungal-type" evidence="7">
    <location>
        <begin position="9"/>
        <end position="38"/>
    </location>
</feature>
<evidence type="ECO:0000256" key="2">
    <source>
        <dbReference type="ARBA" id="ARBA00022723"/>
    </source>
</evidence>
<dbReference type="Pfam" id="PF04082">
    <property type="entry name" value="Fungal_trans"/>
    <property type="match status" value="1"/>
</dbReference>
<dbReference type="GO" id="GO:0008270">
    <property type="term" value="F:zinc ion binding"/>
    <property type="evidence" value="ECO:0007669"/>
    <property type="project" value="InterPro"/>
</dbReference>
<keyword evidence="5" id="KW-0539">Nucleus</keyword>
<gene>
    <name evidence="8" type="ORF">EC973_002294</name>
</gene>
<keyword evidence="6" id="KW-0175">Coiled coil</keyword>
<dbReference type="GO" id="GO:0005634">
    <property type="term" value="C:nucleus"/>
    <property type="evidence" value="ECO:0007669"/>
    <property type="project" value="UniProtKB-SubCell"/>
</dbReference>
<evidence type="ECO:0000313" key="9">
    <source>
        <dbReference type="Proteomes" id="UP000605846"/>
    </source>
</evidence>
<dbReference type="InterPro" id="IPR001138">
    <property type="entry name" value="Zn2Cys6_DnaBD"/>
</dbReference>
<reference evidence="8" key="1">
    <citation type="submission" date="2020-01" db="EMBL/GenBank/DDBJ databases">
        <title>Genome Sequencing of Three Apophysomyces-Like Fungal Strains Confirms a Novel Fungal Genus in the Mucoromycota with divergent Burkholderia-like Endosymbiotic Bacteria.</title>
        <authorList>
            <person name="Stajich J.E."/>
            <person name="Macias A.M."/>
            <person name="Carter-House D."/>
            <person name="Lovett B."/>
            <person name="Kasson L.R."/>
            <person name="Berry K."/>
            <person name="Grigoriev I."/>
            <person name="Chang Y."/>
            <person name="Spatafora J."/>
            <person name="Kasson M.T."/>
        </authorList>
    </citation>
    <scope>NUCLEOTIDE SEQUENCE</scope>
    <source>
        <strain evidence="8">NRRL A-21654</strain>
    </source>
</reference>
<name>A0A8H7BGV0_9FUNG</name>